<proteinExistence type="inferred from homology"/>
<evidence type="ECO:0000256" key="7">
    <source>
        <dbReference type="PIRSR" id="PIRSR000138-2"/>
    </source>
</evidence>
<comment type="similarity">
    <text evidence="5">Belongs to the FMN-dependent alpha-hydroxy acid dehydrogenase family.</text>
</comment>
<dbReference type="EMBL" id="QREI01000006">
    <property type="protein sequence ID" value="REE08749.1"/>
    <property type="molecule type" value="Genomic_DNA"/>
</dbReference>
<dbReference type="PANTHER" id="PTHR10578:SF107">
    <property type="entry name" value="2-HYDROXYACID OXIDASE 1"/>
    <property type="match status" value="1"/>
</dbReference>
<reference evidence="9 10" key="1">
    <citation type="submission" date="2018-07" db="EMBL/GenBank/DDBJ databases">
        <title>Genomic Encyclopedia of Type Strains, Phase III (KMG-III): the genomes of soil and plant-associated and newly described type strains.</title>
        <authorList>
            <person name="Whitman W."/>
        </authorList>
    </citation>
    <scope>NUCLEOTIDE SEQUENCE [LARGE SCALE GENOMIC DNA]</scope>
    <source>
        <strain evidence="9 10">CECT 7948</strain>
    </source>
</reference>
<feature type="binding site" evidence="7">
    <location>
        <begin position="83"/>
        <end position="85"/>
    </location>
    <ligand>
        <name>FMN</name>
        <dbReference type="ChEBI" id="CHEBI:58210"/>
    </ligand>
</feature>
<protein>
    <submittedName>
        <fullName evidence="9">L-lactate dehydrogenase (Cytochrome)</fullName>
    </submittedName>
</protein>
<evidence type="ECO:0000256" key="1">
    <source>
        <dbReference type="ARBA" id="ARBA00001917"/>
    </source>
</evidence>
<feature type="binding site" evidence="7">
    <location>
        <begin position="335"/>
        <end position="336"/>
    </location>
    <ligand>
        <name>FMN</name>
        <dbReference type="ChEBI" id="CHEBI:58210"/>
    </ligand>
</feature>
<dbReference type="InterPro" id="IPR008259">
    <property type="entry name" value="FMN_hydac_DH_AS"/>
</dbReference>
<evidence type="ECO:0000313" key="9">
    <source>
        <dbReference type="EMBL" id="REE08749.1"/>
    </source>
</evidence>
<keyword evidence="4" id="KW-0560">Oxidoreductase</keyword>
<dbReference type="GO" id="GO:0005886">
    <property type="term" value="C:plasma membrane"/>
    <property type="evidence" value="ECO:0007669"/>
    <property type="project" value="TreeGrafter"/>
</dbReference>
<dbReference type="GO" id="GO:0004459">
    <property type="term" value="F:L-lactate dehydrogenase (NAD+) activity"/>
    <property type="evidence" value="ECO:0007669"/>
    <property type="project" value="TreeGrafter"/>
</dbReference>
<gene>
    <name evidence="9" type="ORF">DFQ09_106216</name>
</gene>
<dbReference type="OrthoDB" id="9770452at2"/>
<dbReference type="GO" id="GO:0009060">
    <property type="term" value="P:aerobic respiration"/>
    <property type="evidence" value="ECO:0007669"/>
    <property type="project" value="TreeGrafter"/>
</dbReference>
<dbReference type="GO" id="GO:0010181">
    <property type="term" value="F:FMN binding"/>
    <property type="evidence" value="ECO:0007669"/>
    <property type="project" value="InterPro"/>
</dbReference>
<feature type="binding site" evidence="7">
    <location>
        <position position="170"/>
    </location>
    <ligand>
        <name>glyoxylate</name>
        <dbReference type="ChEBI" id="CHEBI:36655"/>
    </ligand>
</feature>
<feature type="binding site" evidence="7">
    <location>
        <position position="112"/>
    </location>
    <ligand>
        <name>FMN</name>
        <dbReference type="ChEBI" id="CHEBI:58210"/>
    </ligand>
</feature>
<comment type="cofactor">
    <cofactor evidence="1">
        <name>FMN</name>
        <dbReference type="ChEBI" id="CHEBI:58210"/>
    </cofactor>
</comment>
<feature type="binding site" evidence="7">
    <location>
        <begin position="312"/>
        <end position="316"/>
    </location>
    <ligand>
        <name>FMN</name>
        <dbReference type="ChEBI" id="CHEBI:58210"/>
    </ligand>
</feature>
<feature type="binding site" evidence="7">
    <location>
        <position position="281"/>
    </location>
    <ligand>
        <name>glyoxylate</name>
        <dbReference type="ChEBI" id="CHEBI:36655"/>
    </ligand>
</feature>
<dbReference type="PROSITE" id="PS51349">
    <property type="entry name" value="FMN_HYDROXY_ACID_DH_2"/>
    <property type="match status" value="1"/>
</dbReference>
<evidence type="ECO:0000256" key="3">
    <source>
        <dbReference type="ARBA" id="ARBA00022643"/>
    </source>
</evidence>
<comment type="caution">
    <text evidence="9">The sequence shown here is derived from an EMBL/GenBank/DDBJ whole genome shotgun (WGS) entry which is preliminary data.</text>
</comment>
<sequence length="383" mass="42882">MEIKINPKYPSVTDLRKRAMVKMPKFAFEYLDGGCNEDINLDKNRTDLQKIELMPQYLSKFDKSNLKTELFGHTYDAPFGIAPVGLQGLMWPNSPEILAKSAFNHNIPFILSTVTTSSIERVAELTEGKSWFQLYHPAEEKVKRDLLDRAAHAGTDVLVILADVPTFGYRPRDVRNGLAMPPSMSLKNIIEVFRKPDWAIQTLIHGQPAFKTMEKYMPKGLNLKKLGEFMDVTFSGRLNEDRIASIRDQWKGKLVIKGVVNEIDAQKAINLGVDGLIVSNHGGRQLDAGQSSIVPMTHLAKKYKNEIKIMVDSGLRGGPDIARAMANGAEFTFMGRSFMYGVGALGKEGGNHTISLMKREFQQVMEQLCCENVADLPKHLIVK</sequence>
<dbReference type="RefSeq" id="WP_115811274.1">
    <property type="nucleotide sequence ID" value="NZ_QREI01000006.1"/>
</dbReference>
<evidence type="ECO:0000256" key="4">
    <source>
        <dbReference type="ARBA" id="ARBA00023002"/>
    </source>
</evidence>
<dbReference type="InterPro" id="IPR013785">
    <property type="entry name" value="Aldolase_TIM"/>
</dbReference>
<evidence type="ECO:0000256" key="5">
    <source>
        <dbReference type="ARBA" id="ARBA00024042"/>
    </source>
</evidence>
<organism evidence="9 10">
    <name type="scientific">Winogradskyella pacifica</name>
    <dbReference type="NCBI Taxonomy" id="664642"/>
    <lineage>
        <taxon>Bacteria</taxon>
        <taxon>Pseudomonadati</taxon>
        <taxon>Bacteroidota</taxon>
        <taxon>Flavobacteriia</taxon>
        <taxon>Flavobacteriales</taxon>
        <taxon>Flavobacteriaceae</taxon>
        <taxon>Winogradskyella</taxon>
    </lineage>
</organism>
<feature type="binding site" evidence="7">
    <location>
        <position position="30"/>
    </location>
    <ligand>
        <name>glyoxylate</name>
        <dbReference type="ChEBI" id="CHEBI:36655"/>
    </ligand>
</feature>
<name>A0A3D9LMY5_9FLAO</name>
<dbReference type="InterPro" id="IPR000262">
    <property type="entry name" value="FMN-dep_DH"/>
</dbReference>
<feature type="active site" description="Proton acceptor" evidence="6">
    <location>
        <position position="281"/>
    </location>
</feature>
<dbReference type="InterPro" id="IPR037396">
    <property type="entry name" value="FMN_HAD"/>
</dbReference>
<feature type="binding site" evidence="7">
    <location>
        <position position="133"/>
    </location>
    <ligand>
        <name>FMN</name>
        <dbReference type="ChEBI" id="CHEBI:58210"/>
    </ligand>
</feature>
<feature type="domain" description="FMN hydroxy acid dehydrogenase" evidence="8">
    <location>
        <begin position="4"/>
        <end position="383"/>
    </location>
</feature>
<dbReference type="PANTHER" id="PTHR10578">
    <property type="entry name" value="S -2-HYDROXY-ACID OXIDASE-RELATED"/>
    <property type="match status" value="1"/>
</dbReference>
<dbReference type="AlphaFoldDB" id="A0A3D9LMY5"/>
<evidence type="ECO:0000256" key="6">
    <source>
        <dbReference type="PIRSR" id="PIRSR000138-1"/>
    </source>
</evidence>
<keyword evidence="2 7" id="KW-0285">Flavoprotein</keyword>
<accession>A0A3D9LMY5</accession>
<feature type="binding site" evidence="7">
    <location>
        <position position="257"/>
    </location>
    <ligand>
        <name>FMN</name>
        <dbReference type="ChEBI" id="CHEBI:58210"/>
    </ligand>
</feature>
<feature type="binding site" evidence="7">
    <location>
        <position position="279"/>
    </location>
    <ligand>
        <name>FMN</name>
        <dbReference type="ChEBI" id="CHEBI:58210"/>
    </ligand>
</feature>
<evidence type="ECO:0000259" key="8">
    <source>
        <dbReference type="PROSITE" id="PS51349"/>
    </source>
</evidence>
<dbReference type="PROSITE" id="PS00557">
    <property type="entry name" value="FMN_HYDROXY_ACID_DH_1"/>
    <property type="match status" value="1"/>
</dbReference>
<dbReference type="Proteomes" id="UP000256919">
    <property type="component" value="Unassembled WGS sequence"/>
</dbReference>
<evidence type="ECO:0000313" key="10">
    <source>
        <dbReference type="Proteomes" id="UP000256919"/>
    </source>
</evidence>
<dbReference type="CDD" id="cd02809">
    <property type="entry name" value="alpha_hydroxyacid_oxid_FMN"/>
    <property type="match status" value="1"/>
</dbReference>
<dbReference type="PIRSF" id="PIRSF000138">
    <property type="entry name" value="Al-hdrx_acd_dh"/>
    <property type="match status" value="1"/>
</dbReference>
<dbReference type="Pfam" id="PF01070">
    <property type="entry name" value="FMN_dh"/>
    <property type="match status" value="1"/>
</dbReference>
<feature type="binding site" evidence="7">
    <location>
        <position position="135"/>
    </location>
    <ligand>
        <name>glyoxylate</name>
        <dbReference type="ChEBI" id="CHEBI:36655"/>
    </ligand>
</feature>
<dbReference type="SUPFAM" id="SSF51395">
    <property type="entry name" value="FMN-linked oxidoreductases"/>
    <property type="match status" value="1"/>
</dbReference>
<evidence type="ECO:0000256" key="2">
    <source>
        <dbReference type="ARBA" id="ARBA00022630"/>
    </source>
</evidence>
<feature type="binding site" evidence="7">
    <location>
        <position position="284"/>
    </location>
    <ligand>
        <name>glyoxylate</name>
        <dbReference type="ChEBI" id="CHEBI:36655"/>
    </ligand>
</feature>
<keyword evidence="10" id="KW-1185">Reference proteome</keyword>
<keyword evidence="3 7" id="KW-0288">FMN</keyword>
<dbReference type="InterPro" id="IPR012133">
    <property type="entry name" value="Alpha-hydoxy_acid_DH_FMN"/>
</dbReference>
<dbReference type="Gene3D" id="3.20.20.70">
    <property type="entry name" value="Aldolase class I"/>
    <property type="match status" value="1"/>
</dbReference>